<name>A0A146LHH3_LYGHE</name>
<proteinExistence type="predicted"/>
<protein>
    <submittedName>
        <fullName evidence="2">Uncharacterized protein</fullName>
    </submittedName>
</protein>
<feature type="compositionally biased region" description="Polar residues" evidence="1">
    <location>
        <begin position="202"/>
        <end position="214"/>
    </location>
</feature>
<gene>
    <name evidence="2" type="ORF">g.47017</name>
</gene>
<feature type="region of interest" description="Disordered" evidence="1">
    <location>
        <begin position="198"/>
        <end position="244"/>
    </location>
</feature>
<evidence type="ECO:0000313" key="2">
    <source>
        <dbReference type="EMBL" id="JAQ05930.1"/>
    </source>
</evidence>
<sequence>QQQQQQHGRGNRSQQQQQQQHHQAHQGHHQPPPPHHHSQINHHSQHHSGDHHGNPSMPPSAGFGFLAAAAAAHCANGNNLVLHSPSPVNSSPRSSPLTQPNNNMEMPMSLGFKPMVNDIPTSRSEHMFQDEIEDLVKRPQPSETPGKMKPPSMPYSPMPSDLSIKAEHIFQEEMENMMKRTPSEAAKVKVGIGVSGMPYKGSSDSGYLNRSESLFQEDIEDLVKSPQPPQQKEPIHMSVDQRTE</sequence>
<accession>A0A146LHH3</accession>
<evidence type="ECO:0000256" key="1">
    <source>
        <dbReference type="SAM" id="MobiDB-lite"/>
    </source>
</evidence>
<feature type="region of interest" description="Disordered" evidence="1">
    <location>
        <begin position="137"/>
        <end position="160"/>
    </location>
</feature>
<feature type="compositionally biased region" description="Basic residues" evidence="1">
    <location>
        <begin position="22"/>
        <end position="46"/>
    </location>
</feature>
<feature type="compositionally biased region" description="Basic and acidic residues" evidence="1">
    <location>
        <begin position="233"/>
        <end position="244"/>
    </location>
</feature>
<dbReference type="EMBL" id="GDHC01012699">
    <property type="protein sequence ID" value="JAQ05930.1"/>
    <property type="molecule type" value="Transcribed_RNA"/>
</dbReference>
<feature type="non-terminal residue" evidence="2">
    <location>
        <position position="1"/>
    </location>
</feature>
<feature type="compositionally biased region" description="Low complexity" evidence="1">
    <location>
        <begin position="1"/>
        <end position="21"/>
    </location>
</feature>
<dbReference type="AlphaFoldDB" id="A0A146LHH3"/>
<organism evidence="2">
    <name type="scientific">Lygus hesperus</name>
    <name type="common">Western plant bug</name>
    <dbReference type="NCBI Taxonomy" id="30085"/>
    <lineage>
        <taxon>Eukaryota</taxon>
        <taxon>Metazoa</taxon>
        <taxon>Ecdysozoa</taxon>
        <taxon>Arthropoda</taxon>
        <taxon>Hexapoda</taxon>
        <taxon>Insecta</taxon>
        <taxon>Pterygota</taxon>
        <taxon>Neoptera</taxon>
        <taxon>Paraneoptera</taxon>
        <taxon>Hemiptera</taxon>
        <taxon>Heteroptera</taxon>
        <taxon>Panheteroptera</taxon>
        <taxon>Cimicomorpha</taxon>
        <taxon>Miridae</taxon>
        <taxon>Mirini</taxon>
        <taxon>Lygus</taxon>
    </lineage>
</organism>
<feature type="region of interest" description="Disordered" evidence="1">
    <location>
        <begin position="1"/>
        <end position="60"/>
    </location>
</feature>
<reference evidence="2" key="1">
    <citation type="journal article" date="2016" name="Gigascience">
        <title>De novo construction of an expanded transcriptome assembly for the western tarnished plant bug, Lygus hesperus.</title>
        <authorList>
            <person name="Tassone E.E."/>
            <person name="Geib S.M."/>
            <person name="Hall B."/>
            <person name="Fabrick J.A."/>
            <person name="Brent C.S."/>
            <person name="Hull J.J."/>
        </authorList>
    </citation>
    <scope>NUCLEOTIDE SEQUENCE</scope>
</reference>